<reference evidence="10 11" key="1">
    <citation type="submission" date="2019-07" db="EMBL/GenBank/DDBJ databases">
        <title>Genomes of Cafeteria roenbergensis.</title>
        <authorList>
            <person name="Fischer M.G."/>
            <person name="Hackl T."/>
            <person name="Roman M."/>
        </authorList>
    </citation>
    <scope>NUCLEOTIDE SEQUENCE [LARGE SCALE GENOMIC DNA]</scope>
    <source>
        <strain evidence="10 11">RCC970-E3</strain>
    </source>
</reference>
<feature type="transmembrane region" description="Helical" evidence="9">
    <location>
        <begin position="419"/>
        <end position="440"/>
    </location>
</feature>
<dbReference type="AlphaFoldDB" id="A0A5A8DD56"/>
<dbReference type="GO" id="GO:0016020">
    <property type="term" value="C:membrane"/>
    <property type="evidence" value="ECO:0007669"/>
    <property type="project" value="UniProtKB-SubCell"/>
</dbReference>
<feature type="transmembrane region" description="Helical" evidence="9">
    <location>
        <begin position="447"/>
        <end position="466"/>
    </location>
</feature>
<feature type="transmembrane region" description="Helical" evidence="9">
    <location>
        <begin position="159"/>
        <end position="180"/>
    </location>
</feature>
<feature type="transmembrane region" description="Helical" evidence="9">
    <location>
        <begin position="536"/>
        <end position="560"/>
    </location>
</feature>
<evidence type="ECO:0000313" key="10">
    <source>
        <dbReference type="EMBL" id="KAA0163265.1"/>
    </source>
</evidence>
<feature type="transmembrane region" description="Helical" evidence="9">
    <location>
        <begin position="377"/>
        <end position="399"/>
    </location>
</feature>
<evidence type="ECO:0000313" key="11">
    <source>
        <dbReference type="Proteomes" id="UP000324907"/>
    </source>
</evidence>
<keyword evidence="7 9" id="KW-0472">Membrane</keyword>
<feature type="compositionally biased region" description="Low complexity" evidence="8">
    <location>
        <begin position="241"/>
        <end position="264"/>
    </location>
</feature>
<evidence type="ECO:0000256" key="7">
    <source>
        <dbReference type="ARBA" id="ARBA00023136"/>
    </source>
</evidence>
<feature type="region of interest" description="Disordered" evidence="8">
    <location>
        <begin position="230"/>
        <end position="264"/>
    </location>
</feature>
<evidence type="ECO:0000256" key="8">
    <source>
        <dbReference type="SAM" id="MobiDB-lite"/>
    </source>
</evidence>
<dbReference type="GO" id="GO:0006865">
    <property type="term" value="P:amino acid transport"/>
    <property type="evidence" value="ECO:0007669"/>
    <property type="project" value="UniProtKB-KW"/>
</dbReference>
<evidence type="ECO:0000256" key="4">
    <source>
        <dbReference type="ARBA" id="ARBA00022692"/>
    </source>
</evidence>
<evidence type="ECO:0000256" key="9">
    <source>
        <dbReference type="SAM" id="Phobius"/>
    </source>
</evidence>
<accession>A0A5A8DD56</accession>
<feature type="transmembrane region" description="Helical" evidence="9">
    <location>
        <begin position="12"/>
        <end position="40"/>
    </location>
</feature>
<comment type="similarity">
    <text evidence="2">Belongs to the SLC43A transporter (TC 2.A.1.44) family.</text>
</comment>
<gene>
    <name evidence="10" type="ORF">FNF28_04324</name>
</gene>
<comment type="caution">
    <text evidence="10">The sequence shown here is derived from an EMBL/GenBank/DDBJ whole genome shotgun (WGS) entry which is preliminary data.</text>
</comment>
<keyword evidence="5" id="KW-0029">Amino-acid transport</keyword>
<evidence type="ECO:0000256" key="6">
    <source>
        <dbReference type="ARBA" id="ARBA00022989"/>
    </source>
</evidence>
<proteinExistence type="inferred from homology"/>
<feature type="transmembrane region" description="Helical" evidence="9">
    <location>
        <begin position="509"/>
        <end position="530"/>
    </location>
</feature>
<feature type="transmembrane region" description="Helical" evidence="9">
    <location>
        <begin position="121"/>
        <end position="138"/>
    </location>
</feature>
<dbReference type="InterPro" id="IPR036259">
    <property type="entry name" value="MFS_trans_sf"/>
</dbReference>
<evidence type="ECO:0000256" key="2">
    <source>
        <dbReference type="ARBA" id="ARBA00006595"/>
    </source>
</evidence>
<dbReference type="InterPro" id="IPR052599">
    <property type="entry name" value="SLC43A_AATransporter"/>
</dbReference>
<dbReference type="Proteomes" id="UP000324907">
    <property type="component" value="Unassembled WGS sequence"/>
</dbReference>
<dbReference type="SUPFAM" id="SSF103473">
    <property type="entry name" value="MFS general substrate transporter"/>
    <property type="match status" value="1"/>
</dbReference>
<evidence type="ECO:0000256" key="5">
    <source>
        <dbReference type="ARBA" id="ARBA00022970"/>
    </source>
</evidence>
<dbReference type="EMBL" id="VLTL01000069">
    <property type="protein sequence ID" value="KAA0163265.1"/>
    <property type="molecule type" value="Genomic_DNA"/>
</dbReference>
<sequence>MPAVGRLHCRWAVLALSVLNILSTGALVLGWPGLLLMLSAEGALPCLDGTLLCTARDLELNLVFSIANVALLISSLPIGLLLARFGPRAVSVASNCCIAAGAFIIAAAFDGSDHPKSGETSSSGIVLAIGITIMSAFGPGIQLSSVGSAELFPSRKATVVGLLSGMMGGSALILPLYGAVHSAGAGAVTLKGIFWWHGGMVLALAVATALLLPSGTFEEARDALHLADKAAPSETAGQGKPTKAAAEAASAPSAPTAHDDAAPPAVAPVDAKDLAVTCQSPELPSTGEGEESPGITAGSSGHPLPATSIADKTCEAAAAAGGEQALQSRAAHATTHAAAVAPTGAAAAAVAEAASDGPPVEPAGTPATMLGALFQPWFLALLVWFSAQYLRLVLYLGSADLQLREMADATGKSPSDAETWLLVLGWVAPFGAVAAPLVGLLQDWAGFAVAMMVVQLVGIGHAAMSLVPALEAQPLTFALYTSQQEALFGVVLAALLSGLGSARFGVGTGVVFICGAICSAIITPITEAIVESGTFFVANIVLLAIAGVTTALPLAQLLGVGPLLPPGEKPEDRAADAAARAH</sequence>
<feature type="transmembrane region" description="Helical" evidence="9">
    <location>
        <begin position="60"/>
        <end position="82"/>
    </location>
</feature>
<dbReference type="Gene3D" id="1.20.1250.20">
    <property type="entry name" value="MFS general substrate transporter like domains"/>
    <property type="match status" value="1"/>
</dbReference>
<dbReference type="PANTHER" id="PTHR20772:SF2">
    <property type="entry name" value="PROTEIN FMP42"/>
    <property type="match status" value="1"/>
</dbReference>
<feature type="region of interest" description="Disordered" evidence="8">
    <location>
        <begin position="279"/>
        <end position="307"/>
    </location>
</feature>
<name>A0A5A8DD56_CAFRO</name>
<evidence type="ECO:0000256" key="3">
    <source>
        <dbReference type="ARBA" id="ARBA00022448"/>
    </source>
</evidence>
<evidence type="ECO:0008006" key="12">
    <source>
        <dbReference type="Google" id="ProtNLM"/>
    </source>
</evidence>
<organism evidence="10 11">
    <name type="scientific">Cafeteria roenbergensis</name>
    <name type="common">Marine flagellate</name>
    <dbReference type="NCBI Taxonomy" id="33653"/>
    <lineage>
        <taxon>Eukaryota</taxon>
        <taxon>Sar</taxon>
        <taxon>Stramenopiles</taxon>
        <taxon>Bigyra</taxon>
        <taxon>Opalozoa</taxon>
        <taxon>Bicosoecida</taxon>
        <taxon>Cafeteriaceae</taxon>
        <taxon>Cafeteria</taxon>
    </lineage>
</organism>
<keyword evidence="3" id="KW-0813">Transport</keyword>
<dbReference type="PANTHER" id="PTHR20772">
    <property type="entry name" value="PROTEIN FMP42"/>
    <property type="match status" value="1"/>
</dbReference>
<comment type="subcellular location">
    <subcellularLocation>
        <location evidence="1">Membrane</location>
        <topology evidence="1">Multi-pass membrane protein</topology>
    </subcellularLocation>
</comment>
<keyword evidence="4 9" id="KW-0812">Transmembrane</keyword>
<feature type="transmembrane region" description="Helical" evidence="9">
    <location>
        <begin position="192"/>
        <end position="212"/>
    </location>
</feature>
<feature type="transmembrane region" description="Helical" evidence="9">
    <location>
        <begin position="89"/>
        <end position="109"/>
    </location>
</feature>
<evidence type="ECO:0000256" key="1">
    <source>
        <dbReference type="ARBA" id="ARBA00004141"/>
    </source>
</evidence>
<protein>
    <recommendedName>
        <fullName evidence="12">Major facilitator superfamily (MFS) profile domain-containing protein</fullName>
    </recommendedName>
</protein>
<keyword evidence="6 9" id="KW-1133">Transmembrane helix</keyword>